<evidence type="ECO:0000256" key="3">
    <source>
        <dbReference type="ARBA" id="ARBA00022857"/>
    </source>
</evidence>
<evidence type="ECO:0000313" key="5">
    <source>
        <dbReference type="EMBL" id="CUV03704.1"/>
    </source>
</evidence>
<dbReference type="AlphaFoldDB" id="A0A160VBS5"/>
<organism evidence="5">
    <name type="scientific">hydrothermal vent metagenome</name>
    <dbReference type="NCBI Taxonomy" id="652676"/>
    <lineage>
        <taxon>unclassified sequences</taxon>
        <taxon>metagenomes</taxon>
        <taxon>ecological metagenomes</taxon>
    </lineage>
</organism>
<sequence length="295" mass="33648">MATIKELKEQYEGLDQELPSKGEEAIDPACLLTFQYEYPSQKSQVEIDTDEFTAVCPWTGLPDYGDLLISYVPGDLCIELKSLKYYLLSYRDVGIVQEHAANRILNDLVAICQPQSMKIVLDYKVRGGLHRGHRGIQPGTARVLGSRSNRSPPIFPMYQIRIEFTFDSGHRLLDYNGKCAYPHGHTYRAEVFLESRSLDRLGLVYDFTDLKDRIKTWVDENWDHAFLLNSMDSELIDGLGSASLVRLYKFQEENPSCEVMSRALYEKTAELCGIAPAKVRLWESVNQFAEYHGEG</sequence>
<keyword evidence="3" id="KW-0521">NADP</keyword>
<dbReference type="InterPro" id="IPR029500">
    <property type="entry name" value="QueF"/>
</dbReference>
<dbReference type="HAMAP" id="MF_00818">
    <property type="entry name" value="QueF_type1"/>
    <property type="match status" value="1"/>
</dbReference>
<accession>A0A160VBS5</accession>
<reference evidence="5" key="1">
    <citation type="submission" date="2015-10" db="EMBL/GenBank/DDBJ databases">
        <authorList>
            <person name="Gilbert D.G."/>
        </authorList>
    </citation>
    <scope>NUCLEOTIDE SEQUENCE</scope>
</reference>
<dbReference type="InterPro" id="IPR038418">
    <property type="entry name" value="6-PTP_synth/QueD_sf"/>
</dbReference>
<gene>
    <name evidence="5" type="ORF">MGWOODY_Clf2885</name>
</gene>
<evidence type="ECO:0000256" key="1">
    <source>
        <dbReference type="ARBA" id="ARBA00022490"/>
    </source>
</evidence>
<keyword evidence="1" id="KW-0963">Cytoplasm</keyword>
<dbReference type="NCBIfam" id="TIGR03139">
    <property type="entry name" value="QueF-II"/>
    <property type="match status" value="1"/>
</dbReference>
<proteinExistence type="inferred from homology"/>
<keyword evidence="4 5" id="KW-0560">Oxidoreductase</keyword>
<protein>
    <submittedName>
        <fullName evidence="5">NADPH dependent preQ0 reductase</fullName>
        <ecNumber evidence="5">1.7.1.13</ecNumber>
    </submittedName>
</protein>
<keyword evidence="2" id="KW-0671">Queuosine biosynthesis</keyword>
<dbReference type="EMBL" id="FAXA01000458">
    <property type="protein sequence ID" value="CUV03704.1"/>
    <property type="molecule type" value="Genomic_DNA"/>
</dbReference>
<dbReference type="GO" id="GO:0008616">
    <property type="term" value="P:tRNA queuosine(34) biosynthetic process"/>
    <property type="evidence" value="ECO:0007669"/>
    <property type="project" value="UniProtKB-KW"/>
</dbReference>
<dbReference type="PANTHER" id="PTHR34354">
    <property type="entry name" value="NADPH-DEPENDENT 7-CYANO-7-DEAZAGUANINE REDUCTASE"/>
    <property type="match status" value="1"/>
</dbReference>
<name>A0A160VBS5_9ZZZZ</name>
<dbReference type="Gene3D" id="3.30.1130.10">
    <property type="match status" value="1"/>
</dbReference>
<dbReference type="EC" id="1.7.1.13" evidence="5"/>
<evidence type="ECO:0000256" key="4">
    <source>
        <dbReference type="ARBA" id="ARBA00023002"/>
    </source>
</evidence>
<dbReference type="InterPro" id="IPR016856">
    <property type="entry name" value="QueF_type1"/>
</dbReference>
<dbReference type="InterPro" id="IPR050084">
    <property type="entry name" value="NADPH_dep_7-cyano-7-deazaG_red"/>
</dbReference>
<dbReference type="SUPFAM" id="SSF55620">
    <property type="entry name" value="Tetrahydrobiopterin biosynthesis enzymes-like"/>
    <property type="match status" value="2"/>
</dbReference>
<dbReference type="Pfam" id="PF01242">
    <property type="entry name" value="PTPS"/>
    <property type="match status" value="1"/>
</dbReference>
<dbReference type="InterPro" id="IPR007115">
    <property type="entry name" value="6-PTP_synth/QueD"/>
</dbReference>
<dbReference type="Pfam" id="PF14489">
    <property type="entry name" value="QueF"/>
    <property type="match status" value="1"/>
</dbReference>
<dbReference type="PANTHER" id="PTHR34354:SF1">
    <property type="entry name" value="NADPH-DEPENDENT 7-CYANO-7-DEAZAGUANINE REDUCTASE"/>
    <property type="match status" value="1"/>
</dbReference>
<dbReference type="GO" id="GO:0005737">
    <property type="term" value="C:cytoplasm"/>
    <property type="evidence" value="ECO:0007669"/>
    <property type="project" value="InterPro"/>
</dbReference>
<dbReference type="InterPro" id="IPR043133">
    <property type="entry name" value="GTP-CH-I_C/QueF"/>
</dbReference>
<dbReference type="GO" id="GO:0033739">
    <property type="term" value="F:preQ1 synthase activity"/>
    <property type="evidence" value="ECO:0007669"/>
    <property type="project" value="UniProtKB-EC"/>
</dbReference>
<evidence type="ECO:0000256" key="2">
    <source>
        <dbReference type="ARBA" id="ARBA00022785"/>
    </source>
</evidence>
<dbReference type="Gene3D" id="3.30.479.10">
    <property type="entry name" value="6-pyruvoyl tetrahydropterin synthase/QueD"/>
    <property type="match status" value="1"/>
</dbReference>